<evidence type="ECO:0000313" key="4">
    <source>
        <dbReference type="Proteomes" id="UP000466966"/>
    </source>
</evidence>
<proteinExistence type="predicted"/>
<dbReference type="Proteomes" id="UP000466966">
    <property type="component" value="Unassembled WGS sequence"/>
</dbReference>
<name>A0A844YTL4_9SPHN</name>
<keyword evidence="2" id="KW-1133">Transmembrane helix</keyword>
<feature type="transmembrane region" description="Helical" evidence="2">
    <location>
        <begin position="31"/>
        <end position="50"/>
    </location>
</feature>
<gene>
    <name evidence="3" type="ORF">GRI99_08375</name>
</gene>
<reference evidence="3 4" key="1">
    <citation type="submission" date="2019-12" db="EMBL/GenBank/DDBJ databases">
        <title>Genomic-based taxomic classification of the family Erythrobacteraceae.</title>
        <authorList>
            <person name="Xu L."/>
        </authorList>
    </citation>
    <scope>NUCLEOTIDE SEQUENCE [LARGE SCALE GENOMIC DNA]</scope>
    <source>
        <strain evidence="3 4">M0322</strain>
    </source>
</reference>
<evidence type="ECO:0000256" key="1">
    <source>
        <dbReference type="SAM" id="MobiDB-lite"/>
    </source>
</evidence>
<evidence type="ECO:0000313" key="3">
    <source>
        <dbReference type="EMBL" id="MXO71655.1"/>
    </source>
</evidence>
<sequence>METEHIVETRADGTSDRTTIVRESGDSKGSSSWVVLLVILVLAAVAFFAFSQMSDAEVAKDNAVADAANAVDNAADNVGAAANQVGNAVEEGVDSLAE</sequence>
<keyword evidence="4" id="KW-1185">Reference proteome</keyword>
<protein>
    <submittedName>
        <fullName evidence="3">Uncharacterized protein</fullName>
    </submittedName>
</protein>
<feature type="region of interest" description="Disordered" evidence="1">
    <location>
        <begin position="1"/>
        <end position="29"/>
    </location>
</feature>
<evidence type="ECO:0000256" key="2">
    <source>
        <dbReference type="SAM" id="Phobius"/>
    </source>
</evidence>
<organism evidence="3 4">
    <name type="scientific">Alteraurantiacibacter buctensis</name>
    <dbReference type="NCBI Taxonomy" id="1503981"/>
    <lineage>
        <taxon>Bacteria</taxon>
        <taxon>Pseudomonadati</taxon>
        <taxon>Pseudomonadota</taxon>
        <taxon>Alphaproteobacteria</taxon>
        <taxon>Sphingomonadales</taxon>
        <taxon>Erythrobacteraceae</taxon>
        <taxon>Alteraurantiacibacter</taxon>
    </lineage>
</organism>
<dbReference type="EMBL" id="WTYV01000002">
    <property type="protein sequence ID" value="MXO71655.1"/>
    <property type="molecule type" value="Genomic_DNA"/>
</dbReference>
<keyword evidence="2" id="KW-0812">Transmembrane</keyword>
<comment type="caution">
    <text evidence="3">The sequence shown here is derived from an EMBL/GenBank/DDBJ whole genome shotgun (WGS) entry which is preliminary data.</text>
</comment>
<keyword evidence="2" id="KW-0472">Membrane</keyword>
<accession>A0A844YTL4</accession>
<feature type="compositionally biased region" description="Basic and acidic residues" evidence="1">
    <location>
        <begin position="1"/>
        <end position="26"/>
    </location>
</feature>
<dbReference type="AlphaFoldDB" id="A0A844YTL4"/>
<dbReference type="RefSeq" id="WP_160771550.1">
    <property type="nucleotide sequence ID" value="NZ_WTYV01000002.1"/>
</dbReference>